<keyword evidence="3" id="KW-0560">Oxidoreductase</keyword>
<comment type="similarity">
    <text evidence="1">Belongs to the aspartyl/asparaginyl beta-hydroxylase family.</text>
</comment>
<dbReference type="Gene3D" id="2.60.120.330">
    <property type="entry name" value="B-lactam Antibiotic, Isopenicillin N Synthase, Chain"/>
    <property type="match status" value="1"/>
</dbReference>
<dbReference type="InterPro" id="IPR007803">
    <property type="entry name" value="Asp/Arg/Pro-Hydrxlase"/>
</dbReference>
<dbReference type="PANTHER" id="PTHR46332">
    <property type="entry name" value="ASPARTATE BETA-HYDROXYLASE DOMAIN-CONTAINING PROTEIN 2"/>
    <property type="match status" value="1"/>
</dbReference>
<name>A0A511BTA5_9PROT</name>
<dbReference type="InterPro" id="IPR027443">
    <property type="entry name" value="IPNS-like_sf"/>
</dbReference>
<evidence type="ECO:0000259" key="5">
    <source>
        <dbReference type="Pfam" id="PF05118"/>
    </source>
</evidence>
<comment type="caution">
    <text evidence="6">The sequence shown here is derived from an EMBL/GenBank/DDBJ whole genome shotgun (WGS) entry which is preliminary data.</text>
</comment>
<keyword evidence="2" id="KW-0223">Dioxygenase</keyword>
<accession>A0A511BTA5</accession>
<gene>
    <name evidence="6" type="ORF">SSA02_19470</name>
</gene>
<evidence type="ECO:0000256" key="4">
    <source>
        <dbReference type="SAM" id="MobiDB-lite"/>
    </source>
</evidence>
<dbReference type="EMBL" id="BJVC01000004">
    <property type="protein sequence ID" value="GEL02784.1"/>
    <property type="molecule type" value="Genomic_DNA"/>
</dbReference>
<dbReference type="Pfam" id="PF05118">
    <property type="entry name" value="Asp_Arg_Hydrox"/>
    <property type="match status" value="1"/>
</dbReference>
<dbReference type="SUPFAM" id="SSF51197">
    <property type="entry name" value="Clavaminate synthase-like"/>
    <property type="match status" value="1"/>
</dbReference>
<keyword evidence="7" id="KW-1185">Reference proteome</keyword>
<evidence type="ECO:0000313" key="6">
    <source>
        <dbReference type="EMBL" id="GEL02784.1"/>
    </source>
</evidence>
<dbReference type="InterPro" id="IPR051821">
    <property type="entry name" value="Asp/Asn_beta-hydroxylase"/>
</dbReference>
<organism evidence="6 7">
    <name type="scientific">Swaminathania salitolerans</name>
    <dbReference type="NCBI Taxonomy" id="182838"/>
    <lineage>
        <taxon>Bacteria</taxon>
        <taxon>Pseudomonadati</taxon>
        <taxon>Pseudomonadota</taxon>
        <taxon>Alphaproteobacteria</taxon>
        <taxon>Acetobacterales</taxon>
        <taxon>Acetobacteraceae</taxon>
        <taxon>Swaminathania</taxon>
    </lineage>
</organism>
<dbReference type="PANTHER" id="PTHR46332:SF5">
    <property type="entry name" value="ASPARTATE BETA-HYDROXYLASE DOMAIN CONTAINING 2"/>
    <property type="match status" value="1"/>
</dbReference>
<dbReference type="AlphaFoldDB" id="A0A511BTA5"/>
<sequence length="273" mass="31468">MDYLGKRVVDHGRKLPFLNKSLYQIGKDLRPSIDRFIARNSLIPNTALVDTRYFPWIRMLERNWETIRDEALRIRAEDIPSLGEISREHGRIAGDRRWKSFFFEGYGYRREENRQRAPKTTALLDRIPGLVTASFSVLEAGCHIPRHVGMTKGTLVYHLGLSIPRNREACHINIETEAGLHVHSWSDGGSLLFDDTYNHEVWNDTDEDRYILLVQMQRPCRKAARRLLRFFLFCVRHSRFVQEIKKRLDRMPTGNDAAPAPGTPASVTPASGA</sequence>
<feature type="region of interest" description="Disordered" evidence="4">
    <location>
        <begin position="251"/>
        <end position="273"/>
    </location>
</feature>
<evidence type="ECO:0000256" key="3">
    <source>
        <dbReference type="ARBA" id="ARBA00023002"/>
    </source>
</evidence>
<feature type="domain" description="Aspartyl/asparaginy/proline hydroxylase" evidence="5">
    <location>
        <begin position="61"/>
        <end position="219"/>
    </location>
</feature>
<dbReference type="Proteomes" id="UP000321405">
    <property type="component" value="Unassembled WGS sequence"/>
</dbReference>
<evidence type="ECO:0000256" key="2">
    <source>
        <dbReference type="ARBA" id="ARBA00022964"/>
    </source>
</evidence>
<evidence type="ECO:0000256" key="1">
    <source>
        <dbReference type="ARBA" id="ARBA00007730"/>
    </source>
</evidence>
<proteinExistence type="inferred from homology"/>
<reference evidence="6 7" key="1">
    <citation type="submission" date="2019-07" db="EMBL/GenBank/DDBJ databases">
        <title>Whole genome shotgun sequence of Swaminathania salitolerans NBRC 104436.</title>
        <authorList>
            <person name="Hosoyama A."/>
            <person name="Uohara A."/>
            <person name="Ohji S."/>
            <person name="Ichikawa N."/>
        </authorList>
    </citation>
    <scope>NUCLEOTIDE SEQUENCE [LARGE SCALE GENOMIC DNA]</scope>
    <source>
        <strain evidence="6 7">NBRC 104436</strain>
    </source>
</reference>
<protein>
    <recommendedName>
        <fullName evidence="5">Aspartyl/asparaginy/proline hydroxylase domain-containing protein</fullName>
    </recommendedName>
</protein>
<evidence type="ECO:0000313" key="7">
    <source>
        <dbReference type="Proteomes" id="UP000321405"/>
    </source>
</evidence>
<dbReference type="GO" id="GO:0051213">
    <property type="term" value="F:dioxygenase activity"/>
    <property type="evidence" value="ECO:0007669"/>
    <property type="project" value="UniProtKB-KW"/>
</dbReference>